<feature type="domain" description="Ig-like" evidence="5">
    <location>
        <begin position="349"/>
        <end position="426"/>
    </location>
</feature>
<dbReference type="PANTHER" id="PTHR11481">
    <property type="entry name" value="IMMUNOGLOBULIN FC RECEPTOR"/>
    <property type="match status" value="1"/>
</dbReference>
<evidence type="ECO:0000256" key="1">
    <source>
        <dbReference type="ARBA" id="ARBA00022729"/>
    </source>
</evidence>
<dbReference type="Ensembl" id="ENSPCET00000013634.1">
    <property type="protein sequence ID" value="ENSPCEP00000013155.1"/>
    <property type="gene ID" value="ENSPCEG00000010455.1"/>
</dbReference>
<keyword evidence="1 4" id="KW-0732">Signal</keyword>
<keyword evidence="2" id="KW-1015">Disulfide bond</keyword>
<keyword evidence="7" id="KW-1185">Reference proteome</keyword>
<dbReference type="Gene3D" id="2.60.40.10">
    <property type="entry name" value="Immunoglobulins"/>
    <property type="match status" value="4"/>
</dbReference>
<feature type="domain" description="Ig-like" evidence="5">
    <location>
        <begin position="29"/>
        <end position="99"/>
    </location>
</feature>
<dbReference type="Proteomes" id="UP000694393">
    <property type="component" value="Unplaced"/>
</dbReference>
<evidence type="ECO:0000313" key="7">
    <source>
        <dbReference type="Proteomes" id="UP000694393"/>
    </source>
</evidence>
<name>A0A8C8RZM3_9SAUR</name>
<dbReference type="GO" id="GO:0004888">
    <property type="term" value="F:transmembrane signaling receptor activity"/>
    <property type="evidence" value="ECO:0007669"/>
    <property type="project" value="TreeGrafter"/>
</dbReference>
<dbReference type="InterPro" id="IPR007110">
    <property type="entry name" value="Ig-like_dom"/>
</dbReference>
<accession>A0A8C8RZM3</accession>
<reference evidence="6" key="1">
    <citation type="submission" date="2025-08" db="UniProtKB">
        <authorList>
            <consortium name="Ensembl"/>
        </authorList>
    </citation>
    <scope>IDENTIFICATION</scope>
</reference>
<evidence type="ECO:0000313" key="6">
    <source>
        <dbReference type="Ensembl" id="ENSPCEP00000013155.1"/>
    </source>
</evidence>
<protein>
    <recommendedName>
        <fullName evidence="5">Ig-like domain-containing protein</fullName>
    </recommendedName>
</protein>
<organism evidence="6 7">
    <name type="scientific">Pelusios castaneus</name>
    <name type="common">West African mud turtle</name>
    <dbReference type="NCBI Taxonomy" id="367368"/>
    <lineage>
        <taxon>Eukaryota</taxon>
        <taxon>Metazoa</taxon>
        <taxon>Chordata</taxon>
        <taxon>Craniata</taxon>
        <taxon>Vertebrata</taxon>
        <taxon>Euteleostomi</taxon>
        <taxon>Archelosauria</taxon>
        <taxon>Testudinata</taxon>
        <taxon>Testudines</taxon>
        <taxon>Pleurodira</taxon>
        <taxon>Pelomedusidae</taxon>
        <taxon>Pelusios</taxon>
    </lineage>
</organism>
<dbReference type="InterPro" id="IPR013783">
    <property type="entry name" value="Ig-like_fold"/>
</dbReference>
<dbReference type="GO" id="GO:0006955">
    <property type="term" value="P:immune response"/>
    <property type="evidence" value="ECO:0007669"/>
    <property type="project" value="TreeGrafter"/>
</dbReference>
<reference evidence="6" key="2">
    <citation type="submission" date="2025-09" db="UniProtKB">
        <authorList>
            <consortium name="Ensembl"/>
        </authorList>
    </citation>
    <scope>IDENTIFICATION</scope>
</reference>
<feature type="domain" description="Ig-like" evidence="5">
    <location>
        <begin position="129"/>
        <end position="209"/>
    </location>
</feature>
<dbReference type="SMART" id="SM00409">
    <property type="entry name" value="IG"/>
    <property type="match status" value="4"/>
</dbReference>
<feature type="domain" description="Ig-like" evidence="5">
    <location>
        <begin position="239"/>
        <end position="319"/>
    </location>
</feature>
<keyword evidence="3" id="KW-0472">Membrane</keyword>
<dbReference type="InterPro" id="IPR003599">
    <property type="entry name" value="Ig_sub"/>
</dbReference>
<evidence type="ECO:0000256" key="4">
    <source>
        <dbReference type="SAM" id="SignalP"/>
    </source>
</evidence>
<evidence type="ECO:0000256" key="3">
    <source>
        <dbReference type="SAM" id="Phobius"/>
    </source>
</evidence>
<feature type="chain" id="PRO_5034171532" description="Ig-like domain-containing protein" evidence="4">
    <location>
        <begin position="23"/>
        <end position="521"/>
    </location>
</feature>
<dbReference type="GO" id="GO:0009897">
    <property type="term" value="C:external side of plasma membrane"/>
    <property type="evidence" value="ECO:0007669"/>
    <property type="project" value="TreeGrafter"/>
</dbReference>
<evidence type="ECO:0000256" key="2">
    <source>
        <dbReference type="ARBA" id="ARBA00023157"/>
    </source>
</evidence>
<feature type="transmembrane region" description="Helical" evidence="3">
    <location>
        <begin position="460"/>
        <end position="484"/>
    </location>
</feature>
<dbReference type="PANTHER" id="PTHR11481:SF64">
    <property type="entry name" value="FC RECEPTOR-LIKE PROTEIN 4"/>
    <property type="match status" value="1"/>
</dbReference>
<dbReference type="PROSITE" id="PS50835">
    <property type="entry name" value="IG_LIKE"/>
    <property type="match status" value="4"/>
</dbReference>
<dbReference type="AlphaFoldDB" id="A0A8C8RZM3"/>
<dbReference type="SUPFAM" id="SSF48726">
    <property type="entry name" value="Immunoglobulin"/>
    <property type="match status" value="4"/>
</dbReference>
<keyword evidence="3" id="KW-1133">Transmembrane helix</keyword>
<dbReference type="InterPro" id="IPR050488">
    <property type="entry name" value="Ig_Fc_receptor"/>
</dbReference>
<sequence>MERALLLPLLASLQLLPQLASSAATHPAPTFALQPRKDEYLLGDTVSLMCSANPVGNQFPVFQFYNNMGWAATTSVSSSWKYTYIFNITEPRNAGSYSCSYYTGRPRNYIHSKESNHVPVRVKDPPPQPVLSMDPPFGVVIEGHPLHINCTAPGDTGERRFHFYKDGEELLSGAAGSEIMAMEPGNDAMKVNMLSISQAGPNSTGEFTCGYEENMGVRWIPSARSQPVAVTLKDPPPQPVLRVDPPTGEVRVGYPLLITCTAPGDAGERRLHFYKDGAKIVPGEARSEISLTETHSGSKNVCVLNNPRAGPDSAGEFTCGYEENVGGRWIPSPRSQPVTVTLKDPLPSPVLSVDPPSGAVTEGLPLLITCSAPGDASEWRFHFYKDGAELTAGDQGSEISPTEPGTGSMMLTFPRAGPGSAGEFTCGYEENMSGRWLPSPRSQAVTVSMKVPFDPSSLPIIPLVAGCSAAVVALILLLLLVCFCRRTKKVSKWQLRRRPQNDDSVSNYSPMPLVMINPDTL</sequence>
<keyword evidence="3" id="KW-0812">Transmembrane</keyword>
<dbReference type="InterPro" id="IPR036179">
    <property type="entry name" value="Ig-like_dom_sf"/>
</dbReference>
<evidence type="ECO:0000259" key="5">
    <source>
        <dbReference type="PROSITE" id="PS50835"/>
    </source>
</evidence>
<dbReference type="GO" id="GO:0007166">
    <property type="term" value="P:cell surface receptor signaling pathway"/>
    <property type="evidence" value="ECO:0007669"/>
    <property type="project" value="TreeGrafter"/>
</dbReference>
<feature type="signal peptide" evidence="4">
    <location>
        <begin position="1"/>
        <end position="22"/>
    </location>
</feature>
<proteinExistence type="predicted"/>